<keyword evidence="2" id="KW-0479">Metal-binding</keyword>
<organism evidence="5 6">
    <name type="scientific">Streptomyces griseorubiginosus</name>
    <dbReference type="NCBI Taxonomy" id="67304"/>
    <lineage>
        <taxon>Bacteria</taxon>
        <taxon>Bacillati</taxon>
        <taxon>Actinomycetota</taxon>
        <taxon>Actinomycetes</taxon>
        <taxon>Kitasatosporales</taxon>
        <taxon>Streptomycetaceae</taxon>
        <taxon>Streptomyces</taxon>
    </lineage>
</organism>
<evidence type="ECO:0000259" key="4">
    <source>
        <dbReference type="Pfam" id="PF13613"/>
    </source>
</evidence>
<dbReference type="InterPro" id="IPR027805">
    <property type="entry name" value="Transposase_HTH_dom"/>
</dbReference>
<evidence type="ECO:0000313" key="5">
    <source>
        <dbReference type="EMBL" id="AYC39648.1"/>
    </source>
</evidence>
<dbReference type="KEGG" id="sge:DWG14_03890"/>
<dbReference type="AlphaFoldDB" id="A0AAI8PMS7"/>
<evidence type="ECO:0000256" key="1">
    <source>
        <dbReference type="ARBA" id="ARBA00001968"/>
    </source>
</evidence>
<evidence type="ECO:0000259" key="3">
    <source>
        <dbReference type="Pfam" id="PF13359"/>
    </source>
</evidence>
<dbReference type="InterPro" id="IPR027806">
    <property type="entry name" value="HARBI1_dom"/>
</dbReference>
<gene>
    <name evidence="5" type="ORF">DWG14_03890</name>
</gene>
<evidence type="ECO:0000256" key="2">
    <source>
        <dbReference type="ARBA" id="ARBA00022723"/>
    </source>
</evidence>
<evidence type="ECO:0008006" key="7">
    <source>
        <dbReference type="Google" id="ProtNLM"/>
    </source>
</evidence>
<dbReference type="EMBL" id="CP032427">
    <property type="protein sequence ID" value="AYC39648.1"/>
    <property type="molecule type" value="Genomic_DNA"/>
</dbReference>
<proteinExistence type="predicted"/>
<reference evidence="5 6" key="1">
    <citation type="submission" date="2018-09" db="EMBL/GenBank/DDBJ databases">
        <title>Production of Trimethoprim by Streptomyces sp. 3E-1.</title>
        <authorList>
            <person name="Kang H.J."/>
            <person name="Kim S.B."/>
        </authorList>
    </citation>
    <scope>NUCLEOTIDE SEQUENCE [LARGE SCALE GENOMIC DNA]</scope>
    <source>
        <strain evidence="5 6">3E-1</strain>
    </source>
</reference>
<sequence>MVIYPAALDLPHALVEWVTVLIVTREGDRRCKLRPSQRAMVALVYLREHTTLAKIAAGFGISESTAHAYTSQVIDLLAGRAPGLLKVLRETVADFVLLDGTLAECDRVGDGRADCSHKHRRHGVNVQVVTDPDGRLLWLSPALPGRTHDLTAARTYRIIRICERQGVPILADLAYQGGGPWLTTGIKRKPLQKHTLTETTLYRALALCASAGRARRRPPEVMAHLPQVPAQPESNDVNRQGHPHAGAATLKKLSHSGCRTPLLYARQRPIHDHVNGPLTSVGVAGFEPTTSSSRTRSAPCDLASPVTDLLVRVRHSPLLSAAVRVRPPRLAPRLAPWSVHRSGSSWLVNPCSRG</sequence>
<evidence type="ECO:0000313" key="6">
    <source>
        <dbReference type="Proteomes" id="UP000265765"/>
    </source>
</evidence>
<comment type="cofactor">
    <cofactor evidence="1">
        <name>a divalent metal cation</name>
        <dbReference type="ChEBI" id="CHEBI:60240"/>
    </cofactor>
</comment>
<feature type="domain" description="DDE Tnp4" evidence="3">
    <location>
        <begin position="98"/>
        <end position="198"/>
    </location>
</feature>
<accession>A0AAI8PMS7</accession>
<dbReference type="GO" id="GO:0046872">
    <property type="term" value="F:metal ion binding"/>
    <property type="evidence" value="ECO:0007669"/>
    <property type="project" value="UniProtKB-KW"/>
</dbReference>
<feature type="domain" description="Transposase Helix-turn-helix" evidence="4">
    <location>
        <begin position="31"/>
        <end position="82"/>
    </location>
</feature>
<dbReference type="Pfam" id="PF13613">
    <property type="entry name" value="HTH_Tnp_4"/>
    <property type="match status" value="1"/>
</dbReference>
<protein>
    <recommendedName>
        <fullName evidence="7">DDE superfamily endonuclease</fullName>
    </recommendedName>
</protein>
<dbReference type="Pfam" id="PF13359">
    <property type="entry name" value="DDE_Tnp_4"/>
    <property type="match status" value="1"/>
</dbReference>
<name>A0AAI8PMS7_9ACTN</name>
<dbReference type="Proteomes" id="UP000265765">
    <property type="component" value="Chromosome"/>
</dbReference>